<dbReference type="AlphaFoldDB" id="A0A5E6MFP3"/>
<keyword evidence="3" id="KW-1185">Reference proteome</keyword>
<name>A0A5E6MFP3_9BACT</name>
<proteinExistence type="predicted"/>
<dbReference type="SUPFAM" id="SSF53756">
    <property type="entry name" value="UDP-Glycosyltransferase/glycogen phosphorylase"/>
    <property type="match status" value="1"/>
</dbReference>
<dbReference type="Gene3D" id="3.40.50.2000">
    <property type="entry name" value="Glycogen Phosphorylase B"/>
    <property type="match status" value="1"/>
</dbReference>
<dbReference type="Proteomes" id="UP000334923">
    <property type="component" value="Unassembled WGS sequence"/>
</dbReference>
<dbReference type="PANTHER" id="PTHR46656:SF3">
    <property type="entry name" value="PUTATIVE-RELATED"/>
    <property type="match status" value="1"/>
</dbReference>
<evidence type="ECO:0000313" key="3">
    <source>
        <dbReference type="Proteomes" id="UP000334923"/>
    </source>
</evidence>
<dbReference type="InterPro" id="IPR001296">
    <property type="entry name" value="Glyco_trans_1"/>
</dbReference>
<protein>
    <recommendedName>
        <fullName evidence="1">Glycosyl transferase family 1 domain-containing protein</fullName>
    </recommendedName>
</protein>
<reference evidence="2 3" key="1">
    <citation type="submission" date="2019-09" db="EMBL/GenBank/DDBJ databases">
        <authorList>
            <person name="Cremers G."/>
        </authorList>
    </citation>
    <scope>NUCLEOTIDE SEQUENCE [LARGE SCALE GENOMIC DNA]</scope>
    <source>
        <strain evidence="2">4A</strain>
    </source>
</reference>
<dbReference type="PANTHER" id="PTHR46656">
    <property type="entry name" value="PUTATIVE-RELATED"/>
    <property type="match status" value="1"/>
</dbReference>
<dbReference type="Gene3D" id="3.90.550.10">
    <property type="entry name" value="Spore Coat Polysaccharide Biosynthesis Protein SpsA, Chain A"/>
    <property type="match status" value="1"/>
</dbReference>
<dbReference type="Pfam" id="PF00534">
    <property type="entry name" value="Glycos_transf_1"/>
    <property type="match status" value="1"/>
</dbReference>
<accession>A0A5E6MFP3</accession>
<evidence type="ECO:0000313" key="2">
    <source>
        <dbReference type="EMBL" id="VVM08304.1"/>
    </source>
</evidence>
<dbReference type="SUPFAM" id="SSF53448">
    <property type="entry name" value="Nucleotide-diphospho-sugar transferases"/>
    <property type="match status" value="1"/>
</dbReference>
<dbReference type="EMBL" id="CABFVA020000129">
    <property type="protein sequence ID" value="VVM08304.1"/>
    <property type="molecule type" value="Genomic_DNA"/>
</dbReference>
<evidence type="ECO:0000259" key="1">
    <source>
        <dbReference type="Pfam" id="PF00534"/>
    </source>
</evidence>
<gene>
    <name evidence="2" type="ORF">MAMT_02272</name>
</gene>
<feature type="domain" description="Glycosyl transferase family 1" evidence="1">
    <location>
        <begin position="677"/>
        <end position="755"/>
    </location>
</feature>
<organism evidence="2 3">
    <name type="scientific">Methylacidimicrobium tartarophylax</name>
    <dbReference type="NCBI Taxonomy" id="1041768"/>
    <lineage>
        <taxon>Bacteria</taxon>
        <taxon>Pseudomonadati</taxon>
        <taxon>Verrucomicrobiota</taxon>
        <taxon>Methylacidimicrobium</taxon>
    </lineage>
</organism>
<dbReference type="InterPro" id="IPR029044">
    <property type="entry name" value="Nucleotide-diphossugar_trans"/>
</dbReference>
<dbReference type="GO" id="GO:0016757">
    <property type="term" value="F:glycosyltransferase activity"/>
    <property type="evidence" value="ECO:0007669"/>
    <property type="project" value="InterPro"/>
</dbReference>
<sequence>MRETRKRHAVFTLATPDRIAHARVLLTSLARHDPSWERHVFVINRDDGPPAFSGGLAIQRSLQDLNLPDLPSRFAWYEIFEAVNSLKPYGFRRLFADGFDVVLYLDADIKVYSELLEVREALSQHALLLTPHLTHPLPPDGLLPTDAIIRHSGSFNGGFLAMRNTPETRSFLDWWERTLALDCLPSSCHDQAWLNYAPCFVSDSMVLRHPGYNLAYWNLPHRGLSWVEGEAPRCAGGLPVRFFHFSAFDWRKPEVLSGWDTRFRALGLPPAVSALLQDYVLSLRSEGIEQWSQAGARLGLADGHAIPGFLRDWLRQEPAFQAVARAGWQGGPIEEAIGEFLLLPDRAYPWLPTFLGRALDSIPGLRQTFPCESGFFLQDLASWFESVGCRDAGFGSLFPSHGWWTRECGWEKHLRRGLERWLRRRRGLARRQAYFRLARTLRNRLLEKNRKKEPPPQISIDEKPLIHVYGYFLKPIGLAEAARGTVRALQRLGYPHRAICVQAGDWSGEGASSIRFSLPTRRAHIDLLHAQWYLLPDLLKQHPEILHWPKPRVAFWAWELLEAPPGAREASAHVEEIWCPSEFNAKVFGQATGKTTRVAWHNLDLESMARDADLSIAEELGLAGKCVFLTAADFLSDPERKNPLLALRAYVQAFPKPAEDRLLLLKLTDVEGDADYFERLRSEAARRPDVRFCRLRIPRARMLGLLHASTALVSLHSSEGFGLPIAEMLSLGKPVVATAYGGNMDYCTAENTRLVGYRVVPIARDFRVYRKGALWAEPLWEEAVPYLQAIYQEWLQGDHRKLRPNAWINDRSFAMYAENLRALERLLQPAPIEIQSRTMSATGSASATAVPVSAP</sequence>